<keyword evidence="3" id="KW-1185">Reference proteome</keyword>
<dbReference type="AlphaFoldDB" id="A0A0G3XIZ8"/>
<dbReference type="OrthoDB" id="7432741at2"/>
<accession>A0A0G3XIZ8</accession>
<evidence type="ECO:0000256" key="1">
    <source>
        <dbReference type="SAM" id="MobiDB-lite"/>
    </source>
</evidence>
<protein>
    <submittedName>
        <fullName evidence="2">Uncharacterized protein</fullName>
    </submittedName>
</protein>
<proteinExistence type="predicted"/>
<evidence type="ECO:0000313" key="2">
    <source>
        <dbReference type="EMBL" id="AKM11162.1"/>
    </source>
</evidence>
<dbReference type="Proteomes" id="UP000035287">
    <property type="component" value="Chromosome"/>
</dbReference>
<dbReference type="RefSeq" id="WP_047822466.1">
    <property type="nucleotide sequence ID" value="NZ_CP011770.1"/>
</dbReference>
<dbReference type="EMBL" id="CP011770">
    <property type="protein sequence ID" value="AKM11162.1"/>
    <property type="molecule type" value="Genomic_DNA"/>
</dbReference>
<feature type="region of interest" description="Disordered" evidence="1">
    <location>
        <begin position="1"/>
        <end position="20"/>
    </location>
</feature>
<evidence type="ECO:0000313" key="3">
    <source>
        <dbReference type="Proteomes" id="UP000035287"/>
    </source>
</evidence>
<dbReference type="KEGG" id="cna:AB433_16200"/>
<sequence length="162" mass="16936">MLANVPHLPNDPEATPQDQARLRPVEWDGLLARLQAERDLRASLGETFDPHGLALAMAQGSFDPRAAETLFALAAGAGVSGDMPERRFAPEDLRHLGLTGGEGSGRLPNIKPSEANNPSRKAAQVLRDHAGSPAATAAEGPQEAPSIGPNQGPSIGIVSRTE</sequence>
<organism evidence="2 3">
    <name type="scientific">Croceicoccus naphthovorans</name>
    <dbReference type="NCBI Taxonomy" id="1348774"/>
    <lineage>
        <taxon>Bacteria</taxon>
        <taxon>Pseudomonadati</taxon>
        <taxon>Pseudomonadota</taxon>
        <taxon>Alphaproteobacteria</taxon>
        <taxon>Sphingomonadales</taxon>
        <taxon>Erythrobacteraceae</taxon>
        <taxon>Croceicoccus</taxon>
    </lineage>
</organism>
<dbReference type="STRING" id="1348774.AB433_16200"/>
<gene>
    <name evidence="2" type="ORF">AB433_16200</name>
</gene>
<name>A0A0G3XIZ8_9SPHN</name>
<feature type="region of interest" description="Disordered" evidence="1">
    <location>
        <begin position="95"/>
        <end position="162"/>
    </location>
</feature>
<dbReference type="PATRIC" id="fig|1348774.3.peg.3401"/>
<reference evidence="2 3" key="1">
    <citation type="submission" date="2015-06" db="EMBL/GenBank/DDBJ databases">
        <authorList>
            <person name="Zeng Y."/>
            <person name="Huang Y."/>
        </authorList>
    </citation>
    <scope>NUCLEOTIDE SEQUENCE [LARGE SCALE GENOMIC DNA]</scope>
    <source>
        <strain evidence="2 3">PQ-2</strain>
    </source>
</reference>